<reference evidence="1 2" key="1">
    <citation type="submission" date="2015-09" db="EMBL/GenBank/DDBJ databases">
        <authorList>
            <consortium name="Pathogen Informatics"/>
        </authorList>
    </citation>
    <scope>NUCLEOTIDE SEQUENCE [LARGE SCALE GENOMIC DNA]</scope>
    <source>
        <strain evidence="1 2">2789STDY5608854</strain>
    </source>
</reference>
<accession>A0A174TXA6</accession>
<dbReference type="EMBL" id="CYZT01000707">
    <property type="protein sequence ID" value="CUQ13666.1"/>
    <property type="molecule type" value="Genomic_DNA"/>
</dbReference>
<sequence>MTIDNILNSGRTGKRQTVYAKTLGKLRKKYEISERRQGVQHITSVRGIVKPAFQMSYEEDILIRSTFNCKMSDVAQNDSTKRIALSPKQQKL</sequence>
<name>A0A174TXA6_FLAPL</name>
<evidence type="ECO:0000313" key="1">
    <source>
        <dbReference type="EMBL" id="CUQ13666.1"/>
    </source>
</evidence>
<dbReference type="AlphaFoldDB" id="A0A174TXA6"/>
<organism evidence="1 2">
    <name type="scientific">Flavonifractor plautii</name>
    <name type="common">Fusobacterium plautii</name>
    <dbReference type="NCBI Taxonomy" id="292800"/>
    <lineage>
        <taxon>Bacteria</taxon>
        <taxon>Bacillati</taxon>
        <taxon>Bacillota</taxon>
        <taxon>Clostridia</taxon>
        <taxon>Eubacteriales</taxon>
        <taxon>Oscillospiraceae</taxon>
        <taxon>Flavonifractor</taxon>
    </lineage>
</organism>
<dbReference type="Proteomes" id="UP000095746">
    <property type="component" value="Unassembled WGS sequence"/>
</dbReference>
<proteinExistence type="predicted"/>
<evidence type="ECO:0000313" key="2">
    <source>
        <dbReference type="Proteomes" id="UP000095746"/>
    </source>
</evidence>
<gene>
    <name evidence="1" type="ORF">ERS852411_04013</name>
</gene>
<protein>
    <submittedName>
        <fullName evidence="1">Uncharacterized protein</fullName>
    </submittedName>
</protein>